<evidence type="ECO:0000256" key="2">
    <source>
        <dbReference type="ARBA" id="ARBA00022448"/>
    </source>
</evidence>
<dbReference type="SUPFAM" id="SSF56935">
    <property type="entry name" value="Porins"/>
    <property type="match status" value="1"/>
</dbReference>
<dbReference type="EMBL" id="RJJD01000004">
    <property type="protein sequence ID" value="RNI28576.1"/>
    <property type="molecule type" value="Genomic_DNA"/>
</dbReference>
<dbReference type="RefSeq" id="WP_123126434.1">
    <property type="nucleotide sequence ID" value="NZ_RJJD01000004.1"/>
</dbReference>
<dbReference type="SUPFAM" id="SSF49464">
    <property type="entry name" value="Carboxypeptidase regulatory domain-like"/>
    <property type="match status" value="1"/>
</dbReference>
<dbReference type="InterPro" id="IPR012910">
    <property type="entry name" value="Plug_dom"/>
</dbReference>
<comment type="subcellular location">
    <subcellularLocation>
        <location evidence="1 8">Cell outer membrane</location>
        <topology evidence="1 8">Multi-pass membrane protein</topology>
    </subcellularLocation>
</comment>
<evidence type="ECO:0000259" key="12">
    <source>
        <dbReference type="Pfam" id="PF07715"/>
    </source>
</evidence>
<keyword evidence="13" id="KW-0675">Receptor</keyword>
<evidence type="ECO:0000256" key="1">
    <source>
        <dbReference type="ARBA" id="ARBA00004571"/>
    </source>
</evidence>
<feature type="chain" id="PRO_5018117411" evidence="10">
    <location>
        <begin position="20"/>
        <end position="1023"/>
    </location>
</feature>
<dbReference type="InterPro" id="IPR023996">
    <property type="entry name" value="TonB-dep_OMP_SusC/RagA"/>
</dbReference>
<dbReference type="InterPro" id="IPR039426">
    <property type="entry name" value="TonB-dep_rcpt-like"/>
</dbReference>
<feature type="domain" description="TonB-dependent receptor plug" evidence="12">
    <location>
        <begin position="116"/>
        <end position="218"/>
    </location>
</feature>
<comment type="similarity">
    <text evidence="8 9">Belongs to the TonB-dependent receptor family.</text>
</comment>
<organism evidence="13 14">
    <name type="scientific">Rufibacter latericius</name>
    <dbReference type="NCBI Taxonomy" id="2487040"/>
    <lineage>
        <taxon>Bacteria</taxon>
        <taxon>Pseudomonadati</taxon>
        <taxon>Bacteroidota</taxon>
        <taxon>Cytophagia</taxon>
        <taxon>Cytophagales</taxon>
        <taxon>Hymenobacteraceae</taxon>
        <taxon>Rufibacter</taxon>
    </lineage>
</organism>
<dbReference type="InterPro" id="IPR037066">
    <property type="entry name" value="Plug_dom_sf"/>
</dbReference>
<gene>
    <name evidence="13" type="ORF">EFB08_08015</name>
</gene>
<dbReference type="Gene3D" id="2.170.130.10">
    <property type="entry name" value="TonB-dependent receptor, plug domain"/>
    <property type="match status" value="1"/>
</dbReference>
<dbReference type="PROSITE" id="PS52016">
    <property type="entry name" value="TONB_DEPENDENT_REC_3"/>
    <property type="match status" value="1"/>
</dbReference>
<evidence type="ECO:0000256" key="5">
    <source>
        <dbReference type="ARBA" id="ARBA00023077"/>
    </source>
</evidence>
<dbReference type="InterPro" id="IPR023997">
    <property type="entry name" value="TonB-dep_OMP_SusC/RagA_CS"/>
</dbReference>
<dbReference type="Pfam" id="PF13715">
    <property type="entry name" value="CarbopepD_reg_2"/>
    <property type="match status" value="1"/>
</dbReference>
<dbReference type="NCBIfam" id="TIGR04056">
    <property type="entry name" value="OMP_RagA_SusC"/>
    <property type="match status" value="1"/>
</dbReference>
<protein>
    <submittedName>
        <fullName evidence="13">TonB-dependent receptor</fullName>
    </submittedName>
</protein>
<keyword evidence="14" id="KW-1185">Reference proteome</keyword>
<evidence type="ECO:0000256" key="7">
    <source>
        <dbReference type="ARBA" id="ARBA00023237"/>
    </source>
</evidence>
<dbReference type="InterPro" id="IPR008969">
    <property type="entry name" value="CarboxyPept-like_regulatory"/>
</dbReference>
<feature type="domain" description="TonB-dependent receptor-like beta-barrel" evidence="11">
    <location>
        <begin position="456"/>
        <end position="975"/>
    </location>
</feature>
<reference evidence="13 14" key="1">
    <citation type="submission" date="2018-11" db="EMBL/GenBank/DDBJ databases">
        <title>Rufibacter latericius sp. nov., isolated from water in Baiyang Lake.</title>
        <authorList>
            <person name="Yang Y."/>
        </authorList>
    </citation>
    <scope>NUCLEOTIDE SEQUENCE [LARGE SCALE GENOMIC DNA]</scope>
    <source>
        <strain evidence="13 14">R-22-1c-1</strain>
    </source>
</reference>
<evidence type="ECO:0000313" key="14">
    <source>
        <dbReference type="Proteomes" id="UP000272117"/>
    </source>
</evidence>
<dbReference type="InterPro" id="IPR036942">
    <property type="entry name" value="Beta-barrel_TonB_sf"/>
</dbReference>
<proteinExistence type="inferred from homology"/>
<evidence type="ECO:0000256" key="6">
    <source>
        <dbReference type="ARBA" id="ARBA00023136"/>
    </source>
</evidence>
<evidence type="ECO:0000256" key="10">
    <source>
        <dbReference type="SAM" id="SignalP"/>
    </source>
</evidence>
<evidence type="ECO:0000256" key="3">
    <source>
        <dbReference type="ARBA" id="ARBA00022452"/>
    </source>
</evidence>
<evidence type="ECO:0000256" key="8">
    <source>
        <dbReference type="PROSITE-ProRule" id="PRU01360"/>
    </source>
</evidence>
<dbReference type="NCBIfam" id="TIGR04057">
    <property type="entry name" value="SusC_RagA_signa"/>
    <property type="match status" value="1"/>
</dbReference>
<keyword evidence="3 8" id="KW-1134">Transmembrane beta strand</keyword>
<dbReference type="Gene3D" id="2.40.170.20">
    <property type="entry name" value="TonB-dependent receptor, beta-barrel domain"/>
    <property type="match status" value="1"/>
</dbReference>
<evidence type="ECO:0000259" key="11">
    <source>
        <dbReference type="Pfam" id="PF00593"/>
    </source>
</evidence>
<accession>A0A3M9MST3</accession>
<dbReference type="InterPro" id="IPR000531">
    <property type="entry name" value="Beta-barrel_TonB"/>
</dbReference>
<keyword evidence="2 8" id="KW-0813">Transport</keyword>
<feature type="signal peptide" evidence="10">
    <location>
        <begin position="1"/>
        <end position="19"/>
    </location>
</feature>
<evidence type="ECO:0000256" key="9">
    <source>
        <dbReference type="RuleBase" id="RU003357"/>
    </source>
</evidence>
<keyword evidence="7 8" id="KW-0998">Cell outer membrane</keyword>
<keyword evidence="10" id="KW-0732">Signal</keyword>
<dbReference type="Pfam" id="PF00593">
    <property type="entry name" value="TonB_dep_Rec_b-barrel"/>
    <property type="match status" value="1"/>
</dbReference>
<dbReference type="GO" id="GO:0009279">
    <property type="term" value="C:cell outer membrane"/>
    <property type="evidence" value="ECO:0007669"/>
    <property type="project" value="UniProtKB-SubCell"/>
</dbReference>
<keyword evidence="5 9" id="KW-0798">TonB box</keyword>
<evidence type="ECO:0000313" key="13">
    <source>
        <dbReference type="EMBL" id="RNI28576.1"/>
    </source>
</evidence>
<sequence>MKNKLLTFLLLLISSVAFAQTTITGRVTSGRSGEALPGVSVVVKGTTAGTTTDVDGRYQLQAPANASTLVISYIGFVNQEISINGRTTIDVGLQEDQQALEEVVVVGYGTQQKSLVTGAISSVKAAEIATVSSSRVEQALQGRTAGVTVLPASGSPGSGMRVRVRGTGSNASSEPLYIVDGVRAGGIEFLDPSEIASIEVLKDAASAAIYGAEGANGVVIITTKTGKVNTSEVAYSFQYGRQSVGELMPMMNPQQYQQYLEESNSPGRPTAAEAAAAGAGTNWFEEAFQSAPQQHHSISFSGGSEKSSFLVSGNYFTQAGILGGDKARFDRYTVRINSDHKIKEWLNIGERFSYSHFKRRGLAENDEFGGLISSALSLDPLTPVIYTGALPAHVTSAINAGHPLVRDENGNYYGISNFIRGEYGNPLARIALARGQTTQNKVVGNVYADIEPIKGLKFTSRFGIDGAFQRQHGWTPTFWFSSESLNTVANGSDSQNNWFNLQWENFATFQKQVGDHGFTLLAGTSAVKRMWNYIGGSYSGLFKEEDKFSYADTTPDALDRIGSNSNVSTLASYYGRLSYDFAGKYLLNATVRRDGSSLFAPDKAWGTFPSLSLGWVVSNEDFFPETKVNQLKLRASWGQNGSLSSSRIGDWLAAVAVTGRYPDASGEYLVGAAPTTLANPDLTWETSEQLDFGVDVGMFNNRLTFTADYFDKKTIDLITPGVAPGFVGASLPFVNGGNVQNKGWEFELGYRNDAAEAFQYEVSGNITTIKNKVTFLDPNVNEIPGASVGTGWSATVFKEGYPIWFLRGYKTAGIFQTPEEISAYLTSTGITGYNPKPGDPIVVDTNGDKQISPADYDMIGNPHPDVIFGARVNLAYKGFDLLAFVQGQLGNDVILGFSRTDRPTANKPAFFYEDRWTGAGSTNTGFAASTTNAYVYNSDLMVFDGSYARVRQLQLGYTLPNALTSKFRVKNARVYVSLDNYFTFTDYPGLDPEAGSNNANSLGIDRGTYPVPRLAMFGLNFNF</sequence>
<keyword evidence="4 8" id="KW-0812">Transmembrane</keyword>
<keyword evidence="6 8" id="KW-0472">Membrane</keyword>
<dbReference type="Gene3D" id="2.60.40.1120">
    <property type="entry name" value="Carboxypeptidase-like, regulatory domain"/>
    <property type="match status" value="1"/>
</dbReference>
<dbReference type="Pfam" id="PF07715">
    <property type="entry name" value="Plug"/>
    <property type="match status" value="1"/>
</dbReference>
<dbReference type="Proteomes" id="UP000272117">
    <property type="component" value="Unassembled WGS sequence"/>
</dbReference>
<dbReference type="AlphaFoldDB" id="A0A3M9MST3"/>
<name>A0A3M9MST3_9BACT</name>
<comment type="caution">
    <text evidence="13">The sequence shown here is derived from an EMBL/GenBank/DDBJ whole genome shotgun (WGS) entry which is preliminary data.</text>
</comment>
<dbReference type="OrthoDB" id="9768177at2"/>
<evidence type="ECO:0000256" key="4">
    <source>
        <dbReference type="ARBA" id="ARBA00022692"/>
    </source>
</evidence>